<dbReference type="SUPFAM" id="SSF50800">
    <property type="entry name" value="PK beta-barrel domain-like"/>
    <property type="match status" value="1"/>
</dbReference>
<keyword evidence="15" id="KW-0630">Potassium</keyword>
<dbReference type="InterPro" id="IPR036918">
    <property type="entry name" value="Pyrv_Knase_C_sf"/>
</dbReference>
<dbReference type="GO" id="GO:0004743">
    <property type="term" value="F:pyruvate kinase activity"/>
    <property type="evidence" value="ECO:0007669"/>
    <property type="project" value="UniProtKB-UniRule"/>
</dbReference>
<dbReference type="NCBIfam" id="TIGR01064">
    <property type="entry name" value="pyruv_kin"/>
    <property type="match status" value="1"/>
</dbReference>
<dbReference type="InterPro" id="IPR018209">
    <property type="entry name" value="Pyrv_Knase_AS"/>
</dbReference>
<dbReference type="FunFam" id="3.20.20.60:FF:000001">
    <property type="entry name" value="Pyruvate kinase"/>
    <property type="match status" value="1"/>
</dbReference>
<keyword evidence="9 19" id="KW-0808">Transferase</keyword>
<dbReference type="Gene3D" id="2.40.33.10">
    <property type="entry name" value="PK beta-barrel domain-like"/>
    <property type="match status" value="1"/>
</dbReference>
<dbReference type="Gene3D" id="3.50.30.10">
    <property type="entry name" value="Phosphohistidine domain"/>
    <property type="match status" value="1"/>
</dbReference>
<dbReference type="Gene3D" id="3.20.20.60">
    <property type="entry name" value="Phosphoenolpyruvate-binding domains"/>
    <property type="match status" value="1"/>
</dbReference>
<sequence>MRKTKIVCTIGPASESPEVLEKLIEAGMNVARLNFSHGSHEEHEVRINLIREVAQKLGKPVGILLDTKGPEIRTHNMKNGELHLAAGQVIDISMTEVEGTESSFSVTYDRLIEDVEQNSIILLDDGLIQLRVLAKDMEKGLIHTIVENTGVLKNKKGVNVPGVSVQLPGITEKDAQDILFGIKQGVDFIAASFVRRAKDVLEIRELLEQNGGNHIQIIPKIENQEGVDNIDEIILVSDGLMVARGDLGVEIPAEEVPLVQKKLILKCNQVGKPVITATQMLDSMQRNPRPTRAEASDVANAIIDGTDAIMLSGETAAGLYPVESVQTMNKIAQRTENSLDYKAIVSTRSREKEANMTEAISQAVAYTSINLGVKAVLAPTESGNTARMIAKYRPGVPIVAVTGSSNTAHALTLVWGVNPVVCQRVSTTDEILELAVDESLKHGFVTHGDAVVITAGVPVGEAGTTNLMKVHIIGDLLARGQGIGKASVVGKTVVAKNAAEALAYDTEGCILVTLGSDRDMMPALENCIGLITEEGGLTSHAAVVGLSLGIPVIVGVKEATTLIPHGQEITMDAETGVIYKGHASVL</sequence>
<dbReference type="EMBL" id="LFXJ01000008">
    <property type="protein sequence ID" value="KMY30171.1"/>
    <property type="molecule type" value="Genomic_DNA"/>
</dbReference>
<dbReference type="GeneID" id="96599698"/>
<feature type="domain" description="Pyruvate kinase C-terminal" evidence="22">
    <location>
        <begin position="358"/>
        <end position="471"/>
    </location>
</feature>
<dbReference type="PROSITE" id="PS00110">
    <property type="entry name" value="PYRUVATE_KINASE"/>
    <property type="match status" value="1"/>
</dbReference>
<keyword evidence="11" id="KW-0547">Nucleotide-binding</keyword>
<comment type="similarity">
    <text evidence="4">In the C-terminal section; belongs to the PEP-utilizing enzyme family.</text>
</comment>
<evidence type="ECO:0000313" key="23">
    <source>
        <dbReference type="EMBL" id="KMY30171.1"/>
    </source>
</evidence>
<comment type="pathway">
    <text evidence="3 19">Carbohydrate degradation; glycolysis; pyruvate from D-glyceraldehyde 3-phosphate: step 5/5.</text>
</comment>
<evidence type="ECO:0000256" key="15">
    <source>
        <dbReference type="ARBA" id="ARBA00022958"/>
    </source>
</evidence>
<dbReference type="Pfam" id="PF00391">
    <property type="entry name" value="PEP-utilizers"/>
    <property type="match status" value="1"/>
</dbReference>
<feature type="domain" description="Pyruvate kinase barrel" evidence="20">
    <location>
        <begin position="1"/>
        <end position="325"/>
    </location>
</feature>
<dbReference type="PATRIC" id="fig|582475.4.peg.4232"/>
<dbReference type="GO" id="GO:0016301">
    <property type="term" value="F:kinase activity"/>
    <property type="evidence" value="ECO:0007669"/>
    <property type="project" value="UniProtKB-KW"/>
</dbReference>
<accession>A0A0K9F7U9</accession>
<keyword evidence="14 19" id="KW-0460">Magnesium</keyword>
<gene>
    <name evidence="23" type="ORF">ACZ11_15830</name>
</gene>
<name>A0A0K9F7U9_9BACI</name>
<comment type="cofactor">
    <cofactor evidence="2">
        <name>K(+)</name>
        <dbReference type="ChEBI" id="CHEBI:29103"/>
    </cofactor>
</comment>
<dbReference type="RefSeq" id="WP_049667500.1">
    <property type="nucleotide sequence ID" value="NZ_JBIVOC010000003.1"/>
</dbReference>
<evidence type="ECO:0000256" key="6">
    <source>
        <dbReference type="ARBA" id="ARBA00011881"/>
    </source>
</evidence>
<dbReference type="GO" id="GO:0006950">
    <property type="term" value="P:response to stress"/>
    <property type="evidence" value="ECO:0007669"/>
    <property type="project" value="UniProtKB-ARBA"/>
</dbReference>
<dbReference type="InterPro" id="IPR008279">
    <property type="entry name" value="PEP-util_enz_mobile_dom"/>
</dbReference>
<keyword evidence="13" id="KW-0067">ATP-binding</keyword>
<evidence type="ECO:0000256" key="14">
    <source>
        <dbReference type="ARBA" id="ARBA00022842"/>
    </source>
</evidence>
<dbReference type="PANTHER" id="PTHR11817">
    <property type="entry name" value="PYRUVATE KINASE"/>
    <property type="match status" value="1"/>
</dbReference>
<dbReference type="GO" id="GO:0000287">
    <property type="term" value="F:magnesium ion binding"/>
    <property type="evidence" value="ECO:0007669"/>
    <property type="project" value="UniProtKB-UniRule"/>
</dbReference>
<dbReference type="NCBIfam" id="NF004491">
    <property type="entry name" value="PRK05826.1"/>
    <property type="match status" value="1"/>
</dbReference>
<reference evidence="24" key="1">
    <citation type="submission" date="2015-07" db="EMBL/GenBank/DDBJ databases">
        <authorList>
            <consortium name="Consortium for Microbial Forensics and Genomics (microFORGE)"/>
            <person name="Knight B.M."/>
            <person name="Roberts D.P."/>
            <person name="Lin D."/>
            <person name="Hari K."/>
            <person name="Fletcher J."/>
            <person name="Melcher U."/>
            <person name="Blagden T."/>
            <person name="Winegar R.A."/>
        </authorList>
    </citation>
    <scope>NUCLEOTIDE SEQUENCE [LARGE SCALE GENOMIC DNA]</scope>
    <source>
        <strain evidence="24">DSM 23493</strain>
    </source>
</reference>
<dbReference type="NCBIfam" id="NF004978">
    <property type="entry name" value="PRK06354.1"/>
    <property type="match status" value="1"/>
</dbReference>
<dbReference type="Gene3D" id="3.40.1380.20">
    <property type="entry name" value="Pyruvate kinase, C-terminal domain"/>
    <property type="match status" value="1"/>
</dbReference>
<dbReference type="SUPFAM" id="SSF52935">
    <property type="entry name" value="PK C-terminal domain-like"/>
    <property type="match status" value="1"/>
</dbReference>
<dbReference type="Pfam" id="PF02887">
    <property type="entry name" value="PK_C"/>
    <property type="match status" value="1"/>
</dbReference>
<evidence type="ECO:0000256" key="8">
    <source>
        <dbReference type="ARBA" id="ARBA00018587"/>
    </source>
</evidence>
<comment type="subunit">
    <text evidence="6">Homotetramer.</text>
</comment>
<evidence type="ECO:0000256" key="9">
    <source>
        <dbReference type="ARBA" id="ARBA00022679"/>
    </source>
</evidence>
<dbReference type="SUPFAM" id="SSF51621">
    <property type="entry name" value="Phosphoenolpyruvate/pyruvate domain"/>
    <property type="match status" value="1"/>
</dbReference>
<dbReference type="InterPro" id="IPR015795">
    <property type="entry name" value="Pyrv_Knase_C"/>
</dbReference>
<evidence type="ECO:0000256" key="12">
    <source>
        <dbReference type="ARBA" id="ARBA00022777"/>
    </source>
</evidence>
<evidence type="ECO:0000256" key="16">
    <source>
        <dbReference type="ARBA" id="ARBA00023152"/>
    </source>
</evidence>
<dbReference type="AlphaFoldDB" id="A0A0K9F7U9"/>
<dbReference type="InterPro" id="IPR011037">
    <property type="entry name" value="Pyrv_Knase-like_insert_dom_sf"/>
</dbReference>
<dbReference type="Pfam" id="PF00224">
    <property type="entry name" value="PK"/>
    <property type="match status" value="1"/>
</dbReference>
<evidence type="ECO:0000256" key="10">
    <source>
        <dbReference type="ARBA" id="ARBA00022723"/>
    </source>
</evidence>
<dbReference type="InterPro" id="IPR015806">
    <property type="entry name" value="Pyrv_Knase_insert_dom_sf"/>
</dbReference>
<comment type="similarity">
    <text evidence="5 19">Belongs to the pyruvate kinase family.</text>
</comment>
<comment type="caution">
    <text evidence="23">The sequence shown here is derived from an EMBL/GenBank/DDBJ whole genome shotgun (WGS) entry which is preliminary data.</text>
</comment>
<evidence type="ECO:0000256" key="11">
    <source>
        <dbReference type="ARBA" id="ARBA00022741"/>
    </source>
</evidence>
<dbReference type="FunFam" id="3.50.30.10:FF:000004">
    <property type="entry name" value="Pyruvate kinase"/>
    <property type="match status" value="1"/>
</dbReference>
<evidence type="ECO:0000259" key="22">
    <source>
        <dbReference type="Pfam" id="PF02887"/>
    </source>
</evidence>
<dbReference type="EC" id="2.7.1.40" evidence="7 18"/>
<dbReference type="InterPro" id="IPR015813">
    <property type="entry name" value="Pyrv/PenolPyrv_kinase-like_dom"/>
</dbReference>
<evidence type="ECO:0000256" key="19">
    <source>
        <dbReference type="RuleBase" id="RU000504"/>
    </source>
</evidence>
<dbReference type="InterPro" id="IPR040442">
    <property type="entry name" value="Pyrv_kinase-like_dom_sf"/>
</dbReference>
<protein>
    <recommendedName>
        <fullName evidence="8 18">Pyruvate kinase</fullName>
        <ecNumber evidence="7 18">2.7.1.40</ecNumber>
    </recommendedName>
</protein>
<comment type="cofactor">
    <cofactor evidence="1">
        <name>Mg(2+)</name>
        <dbReference type="ChEBI" id="CHEBI:18420"/>
    </cofactor>
</comment>
<evidence type="ECO:0000313" key="24">
    <source>
        <dbReference type="Proteomes" id="UP000037326"/>
    </source>
</evidence>
<feature type="domain" description="PEP-utilising enzyme mobile" evidence="21">
    <location>
        <begin position="507"/>
        <end position="576"/>
    </location>
</feature>
<evidence type="ECO:0000256" key="13">
    <source>
        <dbReference type="ARBA" id="ARBA00022840"/>
    </source>
</evidence>
<evidence type="ECO:0000256" key="18">
    <source>
        <dbReference type="NCBIfam" id="TIGR01064"/>
    </source>
</evidence>
<keyword evidence="17 23" id="KW-0670">Pyruvate</keyword>
<dbReference type="FunFam" id="2.40.33.10:FF:000001">
    <property type="entry name" value="Pyruvate kinase"/>
    <property type="match status" value="1"/>
</dbReference>
<keyword evidence="12 19" id="KW-0418">Kinase</keyword>
<proteinExistence type="inferred from homology"/>
<dbReference type="OrthoDB" id="9812123at2"/>
<dbReference type="GO" id="GO:0005524">
    <property type="term" value="F:ATP binding"/>
    <property type="evidence" value="ECO:0007669"/>
    <property type="project" value="UniProtKB-KW"/>
</dbReference>
<evidence type="ECO:0000256" key="1">
    <source>
        <dbReference type="ARBA" id="ARBA00001946"/>
    </source>
</evidence>
<dbReference type="PRINTS" id="PR01050">
    <property type="entry name" value="PYRUVTKNASE"/>
</dbReference>
<evidence type="ECO:0000256" key="2">
    <source>
        <dbReference type="ARBA" id="ARBA00001958"/>
    </source>
</evidence>
<dbReference type="GO" id="GO:0030955">
    <property type="term" value="F:potassium ion binding"/>
    <property type="evidence" value="ECO:0007669"/>
    <property type="project" value="UniProtKB-UniRule"/>
</dbReference>
<evidence type="ECO:0000259" key="20">
    <source>
        <dbReference type="Pfam" id="PF00224"/>
    </source>
</evidence>
<keyword evidence="10" id="KW-0479">Metal-binding</keyword>
<evidence type="ECO:0000256" key="5">
    <source>
        <dbReference type="ARBA" id="ARBA00008663"/>
    </source>
</evidence>
<evidence type="ECO:0000256" key="3">
    <source>
        <dbReference type="ARBA" id="ARBA00004997"/>
    </source>
</evidence>
<evidence type="ECO:0000256" key="7">
    <source>
        <dbReference type="ARBA" id="ARBA00012142"/>
    </source>
</evidence>
<dbReference type="Proteomes" id="UP000037326">
    <property type="component" value="Unassembled WGS sequence"/>
</dbReference>
<dbReference type="InterPro" id="IPR001697">
    <property type="entry name" value="Pyr_Knase"/>
</dbReference>
<dbReference type="InterPro" id="IPR036637">
    <property type="entry name" value="Phosphohistidine_dom_sf"/>
</dbReference>
<organism evidence="23 24">
    <name type="scientific">Lysinibacillus xylanilyticus</name>
    <dbReference type="NCBI Taxonomy" id="582475"/>
    <lineage>
        <taxon>Bacteria</taxon>
        <taxon>Bacillati</taxon>
        <taxon>Bacillota</taxon>
        <taxon>Bacilli</taxon>
        <taxon>Bacillales</taxon>
        <taxon>Bacillaceae</taxon>
        <taxon>Lysinibacillus</taxon>
    </lineage>
</organism>
<dbReference type="SUPFAM" id="SSF52009">
    <property type="entry name" value="Phosphohistidine domain"/>
    <property type="match status" value="1"/>
</dbReference>
<dbReference type="InterPro" id="IPR015793">
    <property type="entry name" value="Pyrv_Knase_brl"/>
</dbReference>
<evidence type="ECO:0000256" key="4">
    <source>
        <dbReference type="ARBA" id="ARBA00006237"/>
    </source>
</evidence>
<dbReference type="UniPathway" id="UPA00109">
    <property type="reaction ID" value="UER00188"/>
</dbReference>
<evidence type="ECO:0000256" key="17">
    <source>
        <dbReference type="ARBA" id="ARBA00023317"/>
    </source>
</evidence>
<comment type="catalytic activity">
    <reaction evidence="19">
        <text>pyruvate + ATP = phosphoenolpyruvate + ADP + H(+)</text>
        <dbReference type="Rhea" id="RHEA:18157"/>
        <dbReference type="ChEBI" id="CHEBI:15361"/>
        <dbReference type="ChEBI" id="CHEBI:15378"/>
        <dbReference type="ChEBI" id="CHEBI:30616"/>
        <dbReference type="ChEBI" id="CHEBI:58702"/>
        <dbReference type="ChEBI" id="CHEBI:456216"/>
        <dbReference type="EC" id="2.7.1.40"/>
    </reaction>
</comment>
<evidence type="ECO:0000259" key="21">
    <source>
        <dbReference type="Pfam" id="PF00391"/>
    </source>
</evidence>
<keyword evidence="16 19" id="KW-0324">Glycolysis</keyword>